<protein>
    <submittedName>
        <fullName evidence="1">(rape) hypothetical protein</fullName>
    </submittedName>
</protein>
<organism evidence="1">
    <name type="scientific">Brassica napus</name>
    <name type="common">Rape</name>
    <dbReference type="NCBI Taxonomy" id="3708"/>
    <lineage>
        <taxon>Eukaryota</taxon>
        <taxon>Viridiplantae</taxon>
        <taxon>Streptophyta</taxon>
        <taxon>Embryophyta</taxon>
        <taxon>Tracheophyta</taxon>
        <taxon>Spermatophyta</taxon>
        <taxon>Magnoliopsida</taxon>
        <taxon>eudicotyledons</taxon>
        <taxon>Gunneridae</taxon>
        <taxon>Pentapetalae</taxon>
        <taxon>rosids</taxon>
        <taxon>malvids</taxon>
        <taxon>Brassicales</taxon>
        <taxon>Brassicaceae</taxon>
        <taxon>Brassiceae</taxon>
        <taxon>Brassica</taxon>
    </lineage>
</organism>
<gene>
    <name evidence="1" type="ORF">DARMORV10_A06P41120.1</name>
</gene>
<dbReference type="EMBL" id="HG994360">
    <property type="protein sequence ID" value="CAF2090096.1"/>
    <property type="molecule type" value="Genomic_DNA"/>
</dbReference>
<name>A0A816SVF8_BRANA</name>
<dbReference type="Proteomes" id="UP001295469">
    <property type="component" value="Chromosome A06"/>
</dbReference>
<dbReference type="AlphaFoldDB" id="A0A816SVF8"/>
<accession>A0A816SVF8</accession>
<proteinExistence type="predicted"/>
<evidence type="ECO:0000313" key="1">
    <source>
        <dbReference type="EMBL" id="CAF2090096.1"/>
    </source>
</evidence>
<sequence>MKLALGLNICTYFPRTVDESSSASNFTVKLFNVTSSKKKIIVP</sequence>
<reference evidence="1" key="1">
    <citation type="submission" date="2021-01" db="EMBL/GenBank/DDBJ databases">
        <authorList>
            <consortium name="Genoscope - CEA"/>
            <person name="William W."/>
        </authorList>
    </citation>
    <scope>NUCLEOTIDE SEQUENCE</scope>
</reference>